<keyword evidence="3" id="KW-1185">Reference proteome</keyword>
<dbReference type="AlphaFoldDB" id="A0A3N0XRW2"/>
<sequence>MTGICRLPTAACSFSPYKANVRDHSRCGEVLRLWHIKPLPLGRESGCTFDEDSDPSLCEFSQGEEDDFDWQLFRAHASPHSTSDLLRARPLGPVEICSNLFTGRRFSQILALKPGNSLGMLYRITSFLSQRGTEAHSADQRPVGLYYQPPFTFLKQQARVPSAHYPHSDAQALFITDMRDHRGP</sequence>
<comment type="caution">
    <text evidence="2">The sequence shown here is derived from an EMBL/GenBank/DDBJ whole genome shotgun (WGS) entry which is preliminary data.</text>
</comment>
<dbReference type="GO" id="GO:0016020">
    <property type="term" value="C:membrane"/>
    <property type="evidence" value="ECO:0007669"/>
    <property type="project" value="InterPro"/>
</dbReference>
<reference evidence="2 3" key="1">
    <citation type="submission" date="2018-10" db="EMBL/GenBank/DDBJ databases">
        <title>Genome assembly for a Yunnan-Guizhou Plateau 3E fish, Anabarilius grahami (Regan), and its evolutionary and genetic applications.</title>
        <authorList>
            <person name="Jiang W."/>
        </authorList>
    </citation>
    <scope>NUCLEOTIDE SEQUENCE [LARGE SCALE GENOMIC DNA]</scope>
    <source>
        <strain evidence="2">AG-KIZ</strain>
        <tissue evidence="2">Muscle</tissue>
    </source>
</reference>
<gene>
    <name evidence="2" type="ORF">DPX16_13749</name>
</gene>
<dbReference type="Proteomes" id="UP000281406">
    <property type="component" value="Unassembled WGS sequence"/>
</dbReference>
<feature type="domain" description="MAM" evidence="1">
    <location>
        <begin position="45"/>
        <end position="71"/>
    </location>
</feature>
<protein>
    <submittedName>
        <fullName evidence="2">Receptor-type tyrosine-protein phosphatase U</fullName>
    </submittedName>
</protein>
<evidence type="ECO:0000259" key="1">
    <source>
        <dbReference type="PROSITE" id="PS50060"/>
    </source>
</evidence>
<evidence type="ECO:0000313" key="3">
    <source>
        <dbReference type="Proteomes" id="UP000281406"/>
    </source>
</evidence>
<evidence type="ECO:0000313" key="2">
    <source>
        <dbReference type="EMBL" id="ROJ29305.1"/>
    </source>
</evidence>
<proteinExistence type="predicted"/>
<accession>A0A3N0XRW2</accession>
<dbReference type="EMBL" id="RJVU01062584">
    <property type="protein sequence ID" value="ROJ29305.1"/>
    <property type="molecule type" value="Genomic_DNA"/>
</dbReference>
<organism evidence="2 3">
    <name type="scientific">Anabarilius grahami</name>
    <name type="common">Kanglang fish</name>
    <name type="synonym">Barilius grahami</name>
    <dbReference type="NCBI Taxonomy" id="495550"/>
    <lineage>
        <taxon>Eukaryota</taxon>
        <taxon>Metazoa</taxon>
        <taxon>Chordata</taxon>
        <taxon>Craniata</taxon>
        <taxon>Vertebrata</taxon>
        <taxon>Euteleostomi</taxon>
        <taxon>Actinopterygii</taxon>
        <taxon>Neopterygii</taxon>
        <taxon>Teleostei</taxon>
        <taxon>Ostariophysi</taxon>
        <taxon>Cypriniformes</taxon>
        <taxon>Xenocyprididae</taxon>
        <taxon>Xenocypridinae</taxon>
        <taxon>Xenocypridinae incertae sedis</taxon>
        <taxon>Anabarilius</taxon>
    </lineage>
</organism>
<dbReference type="OrthoDB" id="8934511at2759"/>
<keyword evidence="2" id="KW-0675">Receptor</keyword>
<dbReference type="PROSITE" id="PS50060">
    <property type="entry name" value="MAM_2"/>
    <property type="match status" value="1"/>
</dbReference>
<name>A0A3N0XRW2_ANAGA</name>
<dbReference type="InterPro" id="IPR000998">
    <property type="entry name" value="MAM_dom"/>
</dbReference>